<dbReference type="Gene3D" id="3.40.50.2300">
    <property type="match status" value="1"/>
</dbReference>
<dbReference type="CDD" id="cd17535">
    <property type="entry name" value="REC_NarL-like"/>
    <property type="match status" value="1"/>
</dbReference>
<dbReference type="AlphaFoldDB" id="A0A7C0XBI0"/>
<reference evidence="5" key="1">
    <citation type="journal article" date="2020" name="mSystems">
        <title>Genome- and Community-Level Interaction Insights into Carbon Utilization and Element Cycling Functions of Hydrothermarchaeota in Hydrothermal Sediment.</title>
        <authorList>
            <person name="Zhou Z."/>
            <person name="Liu Y."/>
            <person name="Xu W."/>
            <person name="Pan J."/>
            <person name="Luo Z.H."/>
            <person name="Li M."/>
        </authorList>
    </citation>
    <scope>NUCLEOTIDE SEQUENCE [LARGE SCALE GENOMIC DNA]</scope>
    <source>
        <strain evidence="5">HyVt-237</strain>
    </source>
</reference>
<dbReference type="PANTHER" id="PTHR45138">
    <property type="entry name" value="REGULATORY COMPONENTS OF SENSORY TRANSDUCTION SYSTEM"/>
    <property type="match status" value="1"/>
</dbReference>
<dbReference type="Pfam" id="PF00072">
    <property type="entry name" value="Response_reg"/>
    <property type="match status" value="1"/>
</dbReference>
<dbReference type="Gene3D" id="3.30.70.270">
    <property type="match status" value="1"/>
</dbReference>
<evidence type="ECO:0000313" key="5">
    <source>
        <dbReference type="EMBL" id="HDM90745.1"/>
    </source>
</evidence>
<comment type="caution">
    <text evidence="5">The sequence shown here is derived from an EMBL/GenBank/DDBJ whole genome shotgun (WGS) entry which is preliminary data.</text>
</comment>
<dbReference type="InterPro" id="IPR001789">
    <property type="entry name" value="Sig_transdc_resp-reg_receiver"/>
</dbReference>
<evidence type="ECO:0000259" key="3">
    <source>
        <dbReference type="PROSITE" id="PS50110"/>
    </source>
</evidence>
<dbReference type="GO" id="GO:0000160">
    <property type="term" value="P:phosphorelay signal transduction system"/>
    <property type="evidence" value="ECO:0007669"/>
    <property type="project" value="InterPro"/>
</dbReference>
<dbReference type="InterPro" id="IPR011006">
    <property type="entry name" value="CheY-like_superfamily"/>
</dbReference>
<dbReference type="InterPro" id="IPR029787">
    <property type="entry name" value="Nucleotide_cyclase"/>
</dbReference>
<dbReference type="GO" id="GO:0052621">
    <property type="term" value="F:diguanylate cyclase activity"/>
    <property type="evidence" value="ECO:0007669"/>
    <property type="project" value="TreeGrafter"/>
</dbReference>
<dbReference type="PROSITE" id="PS50110">
    <property type="entry name" value="RESPONSE_REGULATORY"/>
    <property type="match status" value="1"/>
</dbReference>
<dbReference type="Pfam" id="PF00990">
    <property type="entry name" value="GGDEF"/>
    <property type="match status" value="1"/>
</dbReference>
<protein>
    <submittedName>
        <fullName evidence="5">Diguanylate cyclase</fullName>
    </submittedName>
</protein>
<keyword evidence="1" id="KW-0597">Phosphoprotein</keyword>
<feature type="domain" description="Response regulatory" evidence="3">
    <location>
        <begin position="1"/>
        <end position="93"/>
    </location>
</feature>
<dbReference type="PROSITE" id="PS50887">
    <property type="entry name" value="GGDEF"/>
    <property type="match status" value="1"/>
</dbReference>
<sequence length="276" mass="31604">VHEASNGEEGLKLIDRTGPDLIILDLEMPDMNGLDVLKRIKSENSFHKNTPVLVLTSDNDPRKIVELLNANASDYVEKGTPEEVLLARVRVQLRIKELLDELDEKNKKLQRMAETDELTGLYNRRYVMRRLEEEISEAYRHRHPVALTIFDVDHFKRINDTYGHTFGDFALKEIAKIIKGSVRLEDVVARYGGEEFLVLSPSTDKKGAYRLAERIRGLIAAHLFKNRTAETRITVSAGVASYPEDDAFFPDDLLKTADRRLYIAKERGRNRVVWDG</sequence>
<evidence type="ECO:0000259" key="4">
    <source>
        <dbReference type="PROSITE" id="PS50887"/>
    </source>
</evidence>
<feature type="domain" description="GGDEF" evidence="4">
    <location>
        <begin position="143"/>
        <end position="276"/>
    </location>
</feature>
<feature type="coiled-coil region" evidence="2">
    <location>
        <begin position="88"/>
        <end position="119"/>
    </location>
</feature>
<dbReference type="GO" id="GO:0005886">
    <property type="term" value="C:plasma membrane"/>
    <property type="evidence" value="ECO:0007669"/>
    <property type="project" value="TreeGrafter"/>
</dbReference>
<dbReference type="CDD" id="cd01949">
    <property type="entry name" value="GGDEF"/>
    <property type="match status" value="1"/>
</dbReference>
<evidence type="ECO:0000256" key="1">
    <source>
        <dbReference type="PROSITE-ProRule" id="PRU00169"/>
    </source>
</evidence>
<dbReference type="InterPro" id="IPR000160">
    <property type="entry name" value="GGDEF_dom"/>
</dbReference>
<dbReference type="Proteomes" id="UP000885931">
    <property type="component" value="Unassembled WGS sequence"/>
</dbReference>
<dbReference type="GO" id="GO:0043709">
    <property type="term" value="P:cell adhesion involved in single-species biofilm formation"/>
    <property type="evidence" value="ECO:0007669"/>
    <property type="project" value="TreeGrafter"/>
</dbReference>
<dbReference type="InterPro" id="IPR050469">
    <property type="entry name" value="Diguanylate_Cyclase"/>
</dbReference>
<dbReference type="FunFam" id="3.30.70.270:FF:000001">
    <property type="entry name" value="Diguanylate cyclase domain protein"/>
    <property type="match status" value="1"/>
</dbReference>
<dbReference type="InterPro" id="IPR058245">
    <property type="entry name" value="NreC/VraR/RcsB-like_REC"/>
</dbReference>
<dbReference type="GO" id="GO:1902201">
    <property type="term" value="P:negative regulation of bacterial-type flagellum-dependent cell motility"/>
    <property type="evidence" value="ECO:0007669"/>
    <property type="project" value="TreeGrafter"/>
</dbReference>
<dbReference type="SUPFAM" id="SSF52172">
    <property type="entry name" value="CheY-like"/>
    <property type="match status" value="1"/>
</dbReference>
<gene>
    <name evidence="5" type="ORF">ENG67_06040</name>
</gene>
<accession>A0A7C0XBI0</accession>
<dbReference type="NCBIfam" id="TIGR00254">
    <property type="entry name" value="GGDEF"/>
    <property type="match status" value="1"/>
</dbReference>
<feature type="non-terminal residue" evidence="5">
    <location>
        <position position="1"/>
    </location>
</feature>
<organism evidence="5">
    <name type="scientific">candidate division WOR-3 bacterium</name>
    <dbReference type="NCBI Taxonomy" id="2052148"/>
    <lineage>
        <taxon>Bacteria</taxon>
        <taxon>Bacteria division WOR-3</taxon>
    </lineage>
</organism>
<dbReference type="PANTHER" id="PTHR45138:SF9">
    <property type="entry name" value="DIGUANYLATE CYCLASE DGCM-RELATED"/>
    <property type="match status" value="1"/>
</dbReference>
<feature type="modified residue" description="4-aspartylphosphate" evidence="1">
    <location>
        <position position="25"/>
    </location>
</feature>
<name>A0A7C0XBI0_UNCW3</name>
<dbReference type="EMBL" id="DRBW01000221">
    <property type="protein sequence ID" value="HDM90745.1"/>
    <property type="molecule type" value="Genomic_DNA"/>
</dbReference>
<evidence type="ECO:0000256" key="2">
    <source>
        <dbReference type="SAM" id="Coils"/>
    </source>
</evidence>
<keyword evidence="2" id="KW-0175">Coiled coil</keyword>
<dbReference type="SMART" id="SM00267">
    <property type="entry name" value="GGDEF"/>
    <property type="match status" value="1"/>
</dbReference>
<dbReference type="InterPro" id="IPR043128">
    <property type="entry name" value="Rev_trsase/Diguanyl_cyclase"/>
</dbReference>
<dbReference type="SUPFAM" id="SSF55073">
    <property type="entry name" value="Nucleotide cyclase"/>
    <property type="match status" value="1"/>
</dbReference>
<proteinExistence type="predicted"/>
<dbReference type="SMART" id="SM00448">
    <property type="entry name" value="REC"/>
    <property type="match status" value="1"/>
</dbReference>